<dbReference type="Pfam" id="PF05378">
    <property type="entry name" value="Hydant_A_N"/>
    <property type="match status" value="1"/>
</dbReference>
<dbReference type="InterPro" id="IPR045079">
    <property type="entry name" value="Oxoprolinase-like"/>
</dbReference>
<protein>
    <submittedName>
        <fullName evidence="3">Hydantoinase</fullName>
    </submittedName>
</protein>
<gene>
    <name evidence="3" type="ORF">B1P95_09455</name>
</gene>
<dbReference type="Pfam" id="PF01968">
    <property type="entry name" value="Hydantoinase_A"/>
    <property type="match status" value="1"/>
</dbReference>
<dbReference type="Gene3D" id="3.30.420.40">
    <property type="match status" value="1"/>
</dbReference>
<dbReference type="InterPro" id="IPR043129">
    <property type="entry name" value="ATPase_NBD"/>
</dbReference>
<feature type="domain" description="Hydantoinase/oxoprolinase N-terminal" evidence="2">
    <location>
        <begin position="11"/>
        <end position="178"/>
    </location>
</feature>
<dbReference type="GO" id="GO:0006749">
    <property type="term" value="P:glutathione metabolic process"/>
    <property type="evidence" value="ECO:0007669"/>
    <property type="project" value="TreeGrafter"/>
</dbReference>
<accession>A0A1S8KSE6</accession>
<dbReference type="GO" id="GO:0005829">
    <property type="term" value="C:cytosol"/>
    <property type="evidence" value="ECO:0007669"/>
    <property type="project" value="TreeGrafter"/>
</dbReference>
<name>A0A1S8KSE6_ENTFC</name>
<organism evidence="3 4">
    <name type="scientific">Enterococcus faecium</name>
    <name type="common">Streptococcus faecium</name>
    <dbReference type="NCBI Taxonomy" id="1352"/>
    <lineage>
        <taxon>Bacteria</taxon>
        <taxon>Bacillati</taxon>
        <taxon>Bacillota</taxon>
        <taxon>Bacilli</taxon>
        <taxon>Lactobacillales</taxon>
        <taxon>Enterococcaceae</taxon>
        <taxon>Enterococcus</taxon>
    </lineage>
</organism>
<dbReference type="PANTHER" id="PTHR11365:SF23">
    <property type="entry name" value="HYPOTHETICAL 5-OXOPROLINASE (EUROFUNG)-RELATED"/>
    <property type="match status" value="1"/>
</dbReference>
<dbReference type="SUPFAM" id="SSF53067">
    <property type="entry name" value="Actin-like ATPase domain"/>
    <property type="match status" value="1"/>
</dbReference>
<evidence type="ECO:0000259" key="1">
    <source>
        <dbReference type="Pfam" id="PF01968"/>
    </source>
</evidence>
<feature type="domain" description="Hydantoinase A/oxoprolinase" evidence="1">
    <location>
        <begin position="200"/>
        <end position="506"/>
    </location>
</feature>
<evidence type="ECO:0000313" key="4">
    <source>
        <dbReference type="Proteomes" id="UP000191171"/>
    </source>
</evidence>
<reference evidence="3 4" key="1">
    <citation type="submission" date="2017-02" db="EMBL/GenBank/DDBJ databases">
        <title>Clonality and virulence of isolates of VRE in Hematopoietic Stem Cell Transplanted (HSCT) patients.</title>
        <authorList>
            <person name="Marchi A.P."/>
            <person name="Martins R.C."/>
            <person name="Marie S.K."/>
            <person name="Levin A.S."/>
            <person name="Costa S.F."/>
        </authorList>
    </citation>
    <scope>NUCLEOTIDE SEQUENCE [LARGE SCALE GENOMIC DNA]</scope>
    <source>
        <strain evidence="3 4">LIM1759</strain>
    </source>
</reference>
<dbReference type="GO" id="GO:0017168">
    <property type="term" value="F:5-oxoprolinase (ATP-hydrolyzing) activity"/>
    <property type="evidence" value="ECO:0007669"/>
    <property type="project" value="TreeGrafter"/>
</dbReference>
<sequence>MEEKKMKRFVRMGIDVGGTHTKAVAIDNATHEIIGKSSVKTTHDDVRGVAAGVVQSFQNCLRENNISPEDVVFVAHSTTQATNALIEGDVAKVGVIGMAKGGLEGFLAKRQTRLNDIDLGNKKKIEIVNAFLPVKNLNVDRVSETISSLERERAEVLVSSMAFGVDNGEPERVVYEAASVKAIPTTMASDITKLYGLTRRTRTAAINASILPKMLDTATSTEDSVREAGVNVSLMIMRGDGGVMEINEMKKRPVLTMLSGPAASVMGSLMYLRASNGVYFEVGGTTTNIGVIKNGRPAIDYSIVGGHPTYISSLDVRVLGVAGGSMVRANQSGIIDVGPRSAHIAGLDYAVFTETEKIKGPKVEFFSPKEGDPADYVKVVMEDGEEVTITNTCAANVLGLVQEEHFSYGNVPSARKAIQALADYCHTTVEDIAEQIMEKSYAKIEPVILELADKYHLEKDQISLVGVGGGAASLITYFSNKMGVKYSIPENAEVISSIGVALAMVRDVVERIIPSPSKEDIRSLKNEAMNKAIESGATPESIEVHVEIDPHTSKVTAIATGSTEVKATDLTKEITTEEALELAAEDMRLNKNEVCLLENTPFFYVCGEQNRSKNAGSLRIIDQKGFIKVQRGHASCMKTTAANYMTAVEQLWEDMAVYQTELIARPEFYLCLGARVSDFTATDLEQLQLLMDLEVSTMEPEEEVIVVAGNIKQT</sequence>
<dbReference type="InterPro" id="IPR002821">
    <property type="entry name" value="Hydantoinase_A"/>
</dbReference>
<evidence type="ECO:0000259" key="2">
    <source>
        <dbReference type="Pfam" id="PF05378"/>
    </source>
</evidence>
<dbReference type="InterPro" id="IPR008040">
    <property type="entry name" value="Hydant_A_N"/>
</dbReference>
<comment type="caution">
    <text evidence="3">The sequence shown here is derived from an EMBL/GenBank/DDBJ whole genome shotgun (WGS) entry which is preliminary data.</text>
</comment>
<dbReference type="EMBL" id="MVGJ01000050">
    <property type="protein sequence ID" value="OOL82405.1"/>
    <property type="molecule type" value="Genomic_DNA"/>
</dbReference>
<proteinExistence type="predicted"/>
<dbReference type="PANTHER" id="PTHR11365">
    <property type="entry name" value="5-OXOPROLINASE RELATED"/>
    <property type="match status" value="1"/>
</dbReference>
<dbReference type="AlphaFoldDB" id="A0A1S8KSE6"/>
<dbReference type="Proteomes" id="UP000191171">
    <property type="component" value="Unassembled WGS sequence"/>
</dbReference>
<evidence type="ECO:0000313" key="3">
    <source>
        <dbReference type="EMBL" id="OOL82405.1"/>
    </source>
</evidence>